<feature type="non-terminal residue" evidence="2">
    <location>
        <position position="1"/>
    </location>
</feature>
<gene>
    <name evidence="2" type="primary">Nfu_g_1_025606</name>
</gene>
<name>A0A1A8EN53_9TELE</name>
<proteinExistence type="predicted"/>
<accession>A0A1A8EN53</accession>
<reference evidence="2" key="1">
    <citation type="submission" date="2016-05" db="EMBL/GenBank/DDBJ databases">
        <authorList>
            <person name="Lavstsen T."/>
            <person name="Jespersen J.S."/>
        </authorList>
    </citation>
    <scope>NUCLEOTIDE SEQUENCE</scope>
    <source>
        <tissue evidence="2">Brain</tissue>
    </source>
</reference>
<dbReference type="EMBL" id="HAEB01002073">
    <property type="protein sequence ID" value="SBQ48600.1"/>
    <property type="molecule type" value="Transcribed_RNA"/>
</dbReference>
<dbReference type="AlphaFoldDB" id="A0A1A8EN53"/>
<reference evidence="2" key="2">
    <citation type="submission" date="2016-06" db="EMBL/GenBank/DDBJ databases">
        <title>The genome of a short-lived fish provides insights into sex chromosome evolution and the genetic control of aging.</title>
        <authorList>
            <person name="Reichwald K."/>
            <person name="Felder M."/>
            <person name="Petzold A."/>
            <person name="Koch P."/>
            <person name="Groth M."/>
            <person name="Platzer M."/>
        </authorList>
    </citation>
    <scope>NUCLEOTIDE SEQUENCE</scope>
    <source>
        <tissue evidence="2">Brain</tissue>
    </source>
</reference>
<organism evidence="2">
    <name type="scientific">Nothobranchius korthausae</name>
    <dbReference type="NCBI Taxonomy" id="1143690"/>
    <lineage>
        <taxon>Eukaryota</taxon>
        <taxon>Metazoa</taxon>
        <taxon>Chordata</taxon>
        <taxon>Craniata</taxon>
        <taxon>Vertebrata</taxon>
        <taxon>Euteleostomi</taxon>
        <taxon>Actinopterygii</taxon>
        <taxon>Neopterygii</taxon>
        <taxon>Teleostei</taxon>
        <taxon>Neoteleostei</taxon>
        <taxon>Acanthomorphata</taxon>
        <taxon>Ovalentaria</taxon>
        <taxon>Atherinomorphae</taxon>
        <taxon>Cyprinodontiformes</taxon>
        <taxon>Nothobranchiidae</taxon>
        <taxon>Nothobranchius</taxon>
    </lineage>
</organism>
<evidence type="ECO:0000256" key="1">
    <source>
        <dbReference type="SAM" id="MobiDB-lite"/>
    </source>
</evidence>
<feature type="compositionally biased region" description="Polar residues" evidence="1">
    <location>
        <begin position="1"/>
        <end position="13"/>
    </location>
</feature>
<feature type="compositionally biased region" description="Pro residues" evidence="1">
    <location>
        <begin position="14"/>
        <end position="23"/>
    </location>
</feature>
<protein>
    <submittedName>
        <fullName evidence="2">Uncharacterized protein</fullName>
    </submittedName>
</protein>
<sequence length="56" mass="5842">SVSPTISLSCSLQPTPPSGAVPGPPIGLLQPGQKMLSINYKTASQRQTGTYLNTRT</sequence>
<feature type="region of interest" description="Disordered" evidence="1">
    <location>
        <begin position="1"/>
        <end position="23"/>
    </location>
</feature>
<evidence type="ECO:0000313" key="2">
    <source>
        <dbReference type="EMBL" id="SBQ48600.1"/>
    </source>
</evidence>